<reference evidence="1" key="1">
    <citation type="journal article" date="2015" name="Nature">
        <title>Complex archaea that bridge the gap between prokaryotes and eukaryotes.</title>
        <authorList>
            <person name="Spang A."/>
            <person name="Saw J.H."/>
            <person name="Jorgensen S.L."/>
            <person name="Zaremba-Niedzwiedzka K."/>
            <person name="Martijn J."/>
            <person name="Lind A.E."/>
            <person name="van Eijk R."/>
            <person name="Schleper C."/>
            <person name="Guy L."/>
            <person name="Ettema T.J."/>
        </authorList>
    </citation>
    <scope>NUCLEOTIDE SEQUENCE</scope>
</reference>
<organism evidence="1">
    <name type="scientific">marine sediment metagenome</name>
    <dbReference type="NCBI Taxonomy" id="412755"/>
    <lineage>
        <taxon>unclassified sequences</taxon>
        <taxon>metagenomes</taxon>
        <taxon>ecological metagenomes</taxon>
    </lineage>
</organism>
<gene>
    <name evidence="1" type="ORF">LCGC14_2298170</name>
</gene>
<protein>
    <submittedName>
        <fullName evidence="1">Uncharacterized protein</fullName>
    </submittedName>
</protein>
<dbReference type="AlphaFoldDB" id="A0A0F9FJA0"/>
<evidence type="ECO:0000313" key="1">
    <source>
        <dbReference type="EMBL" id="KKL51172.1"/>
    </source>
</evidence>
<sequence length="128" mass="14674">MIEGLLFVLPIGTQIDRALRNEANKSDGWRSFISTKDAIYSQSDVWNTSGWEKDGGPRFITFSIPDKQWGLVSCNWGSIILCNSNGTSIDSSSEEQFHAFRATIWTSLWNHCRRADHRKNRVHLPHPR</sequence>
<comment type="caution">
    <text evidence="1">The sequence shown here is derived from an EMBL/GenBank/DDBJ whole genome shotgun (WGS) entry which is preliminary data.</text>
</comment>
<name>A0A0F9FJA0_9ZZZZ</name>
<accession>A0A0F9FJA0</accession>
<dbReference type="EMBL" id="LAZR01032339">
    <property type="protein sequence ID" value="KKL51172.1"/>
    <property type="molecule type" value="Genomic_DNA"/>
</dbReference>
<proteinExistence type="predicted"/>